<keyword evidence="3" id="KW-1185">Reference proteome</keyword>
<dbReference type="Ensembl" id="ENSHCOT00000022336.1">
    <property type="protein sequence ID" value="ENSHCOP00000014658.1"/>
    <property type="gene ID" value="ENSHCOG00000018103.1"/>
</dbReference>
<proteinExistence type="predicted"/>
<evidence type="ECO:0000256" key="1">
    <source>
        <dbReference type="SAM" id="MobiDB-lite"/>
    </source>
</evidence>
<feature type="compositionally biased region" description="Basic and acidic residues" evidence="1">
    <location>
        <begin position="503"/>
        <end position="513"/>
    </location>
</feature>
<organism evidence="2 3">
    <name type="scientific">Hippocampus comes</name>
    <name type="common">Tiger tail seahorse</name>
    <dbReference type="NCBI Taxonomy" id="109280"/>
    <lineage>
        <taxon>Eukaryota</taxon>
        <taxon>Metazoa</taxon>
        <taxon>Chordata</taxon>
        <taxon>Craniata</taxon>
        <taxon>Vertebrata</taxon>
        <taxon>Euteleostomi</taxon>
        <taxon>Actinopterygii</taxon>
        <taxon>Neopterygii</taxon>
        <taxon>Teleostei</taxon>
        <taxon>Neoteleostei</taxon>
        <taxon>Acanthomorphata</taxon>
        <taxon>Syngnathiaria</taxon>
        <taxon>Syngnathiformes</taxon>
        <taxon>Syngnathoidei</taxon>
        <taxon>Syngnathidae</taxon>
        <taxon>Hippocampus</taxon>
    </lineage>
</organism>
<dbReference type="GeneTree" id="ENSGT00940000178955"/>
<accession>A0A3Q2YBP9</accession>
<name>A0A3Q2YBP9_HIPCM</name>
<sequence>MPPIISSIYVETLTPGDLKPWSKGSLIDSSTESLLQSSGISSGPSSLSYACTEAADIIAGVQGAVSKALMNIVPASASTNHLLKESSKPNGVLSTRPSPCNSEQHSGCENAVTYSFIRPVHVIPETLKSHAQSQLPFECGYQSTGSGSTCDDKRGSACEENSFPTLVSSYTLTPASRQQANRDSGKFSIGENSDASLSCSNTSLSGDVESRMETGHEGCQEMFISGACGKGEDATKEGKALLCIPASLQGHFPVDDNYQVHRCLKELRDRPFEDETHLKNQDLSKALENYSKDATKSDTGFRAHSNHSFLVDDNYQPVQYLRELADSQIGEPKSSKKTLDNIGNLLYNVRKSDTCVPTISNFSCLVDDNYQVFQGGRELSNRQFGQQNSGNTNDLKKTFDNSFEGVCVGDTCSPANSNPSFPVDDNCQAFHGLGEHSDHQVEVGEKKSVENECLLKDVGKPFKDLSQGDQGHTCIPLNLQGSLPVDDNYQVCRGIRELSDRHFGEQNGEKGLEEPLENSLQDAPKGNSRVPASSNSKFCTEENYLPFHGLRQHSDQTAGEPSSGEKDDLAKVFDTPLKDVRTGVQCSTCVPAILQDSLPVDDNYQVFRGLRNQTDLKVPGQISGTKDDWVKVLKTTYDDAAQGDNLSPESLQDSLQAGDHCKVIQALSKQCDSKFAEHKEIKKKDLREAFEISLPVMPGGPSGPVTAVSTDHVHGRKHLPESQMPFLPSVSTALRNHMIIESGYKIV</sequence>
<dbReference type="Proteomes" id="UP000264820">
    <property type="component" value="Unplaced"/>
</dbReference>
<reference evidence="2" key="1">
    <citation type="submission" date="2025-08" db="UniProtKB">
        <authorList>
            <consortium name="Ensembl"/>
        </authorList>
    </citation>
    <scope>IDENTIFICATION</scope>
</reference>
<protein>
    <submittedName>
        <fullName evidence="2">Uncharacterized protein</fullName>
    </submittedName>
</protein>
<dbReference type="AlphaFoldDB" id="A0A3Q2YBP9"/>
<dbReference type="STRING" id="109280.ENSHCOP00000014658"/>
<feature type="region of interest" description="Disordered" evidence="1">
    <location>
        <begin position="503"/>
        <end position="535"/>
    </location>
</feature>
<evidence type="ECO:0000313" key="2">
    <source>
        <dbReference type="Ensembl" id="ENSHCOP00000014658.1"/>
    </source>
</evidence>
<reference evidence="2" key="2">
    <citation type="submission" date="2025-09" db="UniProtKB">
        <authorList>
            <consortium name="Ensembl"/>
        </authorList>
    </citation>
    <scope>IDENTIFICATION</scope>
</reference>
<evidence type="ECO:0000313" key="3">
    <source>
        <dbReference type="Proteomes" id="UP000264820"/>
    </source>
</evidence>